<evidence type="ECO:0000313" key="11">
    <source>
        <dbReference type="EMBL" id="SEW21150.1"/>
    </source>
</evidence>
<evidence type="ECO:0000256" key="3">
    <source>
        <dbReference type="ARBA" id="ARBA00022578"/>
    </source>
</evidence>
<dbReference type="InterPro" id="IPR010095">
    <property type="entry name" value="Cas12f1-like_TNB"/>
</dbReference>
<dbReference type="Proteomes" id="UP000051862">
    <property type="component" value="Unassembled WGS sequence"/>
</dbReference>
<evidence type="ECO:0000256" key="6">
    <source>
        <dbReference type="SAM" id="MobiDB-lite"/>
    </source>
</evidence>
<dbReference type="Proteomes" id="UP000250136">
    <property type="component" value="Chromosome"/>
</dbReference>
<dbReference type="GO" id="GO:0003677">
    <property type="term" value="F:DNA binding"/>
    <property type="evidence" value="ECO:0007669"/>
    <property type="project" value="UniProtKB-KW"/>
</dbReference>
<gene>
    <name evidence="9" type="ORF">A3L14_10155</name>
    <name evidence="10" type="ORF">AMR53_01455</name>
    <name evidence="11" type="ORF">SAMN05216170_2133</name>
</gene>
<evidence type="ECO:0000256" key="5">
    <source>
        <dbReference type="ARBA" id="ARBA00023172"/>
    </source>
</evidence>
<dbReference type="InterPro" id="IPR051399">
    <property type="entry name" value="RNA-guided_DNA_endo/Transpos"/>
</dbReference>
<dbReference type="EMBL" id="CP015105">
    <property type="protein sequence ID" value="ASJ13222.1"/>
    <property type="molecule type" value="Genomic_DNA"/>
</dbReference>
<dbReference type="GO" id="GO:0006310">
    <property type="term" value="P:DNA recombination"/>
    <property type="evidence" value="ECO:0007669"/>
    <property type="project" value="UniProtKB-KW"/>
</dbReference>
<reference evidence="11 13" key="3">
    <citation type="submission" date="2016-10" db="EMBL/GenBank/DDBJ databases">
        <authorList>
            <person name="de Groot N.N."/>
        </authorList>
    </citation>
    <scope>NUCLEOTIDE SEQUENCE [LARGE SCALE GENOMIC DNA]</scope>
    <source>
        <strain evidence="11 13">OGL-20</strain>
    </source>
</reference>
<dbReference type="GeneID" id="33334791"/>
<accession>A0A0Q2M5M3</accession>
<dbReference type="OrthoDB" id="295419at2157"/>
<protein>
    <submittedName>
        <fullName evidence="10">Transposase</fullName>
    </submittedName>
</protein>
<dbReference type="Proteomes" id="UP000182125">
    <property type="component" value="Unassembled WGS sequence"/>
</dbReference>
<evidence type="ECO:0000313" key="12">
    <source>
        <dbReference type="Proteomes" id="UP000051862"/>
    </source>
</evidence>
<dbReference type="NCBIfam" id="NF040570">
    <property type="entry name" value="guided_TnpB"/>
    <property type="match status" value="1"/>
</dbReference>
<organism evidence="10 12">
    <name type="scientific">Thermococcus thioreducens</name>
    <dbReference type="NCBI Taxonomy" id="277988"/>
    <lineage>
        <taxon>Archaea</taxon>
        <taxon>Methanobacteriati</taxon>
        <taxon>Methanobacteriota</taxon>
        <taxon>Thermococci</taxon>
        <taxon>Thermococcales</taxon>
        <taxon>Thermococcaceae</taxon>
        <taxon>Thermococcus</taxon>
    </lineage>
</organism>
<keyword evidence="3" id="KW-0815">Transposition</keyword>
<dbReference type="AlphaFoldDB" id="A0A0Q2M5M3"/>
<sequence>MKRSVTVKLQPSKEQAKILSELADLGAKVWNRVNYLRRHQYFQEQIVDFNGTEKTVYEEFKKEIGSATVQQICRKNAEAWRSFFSLLRKKRNGELPSWLKPKPPNYLKEDGRRKPLIVLRNDQYRIEGNRLTLKGLGKFKKLEVQFKGRIHLKGKQGRLEITYDPVKRKWYAHISLTVEEKLEGGEWVKVPKEPLGNLSAGIDLGVNNLMAVYVENGESFLVNGRPLKSIDFYWRKKIAEHQSKLNKSGAKTSRKLRRMHEKAKLQAKHYINTAVRQTIKKLYELGVSRIVVGYPKGIARNSDKGRRQNFLLSHVWRFNTVIRRLTEVAEEYGIVVEVVNEAFTSKTCPVCGKPHEGARFVRGLFKCPATGLVFNSDLVGAFNILKKAVRTITPNLGGLYAHGRGNWPEARPEGFEEPFSRVPLMRTPQTSPPLS</sequence>
<evidence type="ECO:0000256" key="1">
    <source>
        <dbReference type="ARBA" id="ARBA00008761"/>
    </source>
</evidence>
<dbReference type="EMBL" id="FOIW01000003">
    <property type="protein sequence ID" value="SEW21150.1"/>
    <property type="molecule type" value="Genomic_DNA"/>
</dbReference>
<evidence type="ECO:0000259" key="8">
    <source>
        <dbReference type="Pfam" id="PF07282"/>
    </source>
</evidence>
<comment type="similarity">
    <text evidence="2">In the N-terminal section; belongs to the transposase 2 family.</text>
</comment>
<comment type="similarity">
    <text evidence="1">In the C-terminal section; belongs to the transposase 35 family.</text>
</comment>
<keyword evidence="5" id="KW-0233">DNA recombination</keyword>
<dbReference type="GO" id="GO:0032196">
    <property type="term" value="P:transposition"/>
    <property type="evidence" value="ECO:0007669"/>
    <property type="project" value="UniProtKB-KW"/>
</dbReference>
<proteinExistence type="inferred from homology"/>
<evidence type="ECO:0000313" key="10">
    <source>
        <dbReference type="EMBL" id="KQH83361.1"/>
    </source>
</evidence>
<evidence type="ECO:0000256" key="4">
    <source>
        <dbReference type="ARBA" id="ARBA00023125"/>
    </source>
</evidence>
<dbReference type="EMBL" id="LIXN01000002">
    <property type="protein sequence ID" value="KQH83361.1"/>
    <property type="molecule type" value="Genomic_DNA"/>
</dbReference>
<feature type="region of interest" description="Disordered" evidence="6">
    <location>
        <begin position="412"/>
        <end position="435"/>
    </location>
</feature>
<dbReference type="InterPro" id="IPR001959">
    <property type="entry name" value="Transposase"/>
</dbReference>
<dbReference type="STRING" id="277988.SAMN05216170_2133"/>
<evidence type="ECO:0000313" key="9">
    <source>
        <dbReference type="EMBL" id="ASJ13222.1"/>
    </source>
</evidence>
<name>A0A0Q2M5M3_9EURY</name>
<reference evidence="9 14" key="2">
    <citation type="submission" date="2016-04" db="EMBL/GenBank/DDBJ databases">
        <title>Complete genome sequence of Thermococcus thioreducens type strain OGL-20P.</title>
        <authorList>
            <person name="Oger P.M."/>
        </authorList>
    </citation>
    <scope>NUCLEOTIDE SEQUENCE [LARGE SCALE GENOMIC DNA]</scope>
    <source>
        <strain evidence="9 14">OGL-20P</strain>
    </source>
</reference>
<evidence type="ECO:0000313" key="13">
    <source>
        <dbReference type="Proteomes" id="UP000182125"/>
    </source>
</evidence>
<dbReference type="PANTHER" id="PTHR30405:SF21">
    <property type="entry name" value="TRANSPOSASE-RELATED"/>
    <property type="match status" value="1"/>
</dbReference>
<feature type="domain" description="Probable transposase IS891/IS1136/IS1341" evidence="7">
    <location>
        <begin position="181"/>
        <end position="298"/>
    </location>
</feature>
<dbReference type="PANTHER" id="PTHR30405">
    <property type="entry name" value="TRANSPOSASE"/>
    <property type="match status" value="1"/>
</dbReference>
<evidence type="ECO:0000259" key="7">
    <source>
        <dbReference type="Pfam" id="PF01385"/>
    </source>
</evidence>
<evidence type="ECO:0000256" key="2">
    <source>
        <dbReference type="ARBA" id="ARBA00011044"/>
    </source>
</evidence>
<dbReference type="Pfam" id="PF07282">
    <property type="entry name" value="Cas12f1-like_TNB"/>
    <property type="match status" value="1"/>
</dbReference>
<feature type="domain" description="Cas12f1-like TNB" evidence="8">
    <location>
        <begin position="318"/>
        <end position="384"/>
    </location>
</feature>
<keyword evidence="14" id="KW-1185">Reference proteome</keyword>
<dbReference type="Pfam" id="PF01385">
    <property type="entry name" value="OrfB_IS605"/>
    <property type="match status" value="1"/>
</dbReference>
<dbReference type="PATRIC" id="fig|277988.4.peg.310"/>
<evidence type="ECO:0000313" key="14">
    <source>
        <dbReference type="Proteomes" id="UP000250136"/>
    </source>
</evidence>
<dbReference type="RefSeq" id="WP_055428571.1">
    <property type="nucleotide sequence ID" value="NZ_CP015105.1"/>
</dbReference>
<dbReference type="KEGG" id="ttd:A3L14_10155"/>
<reference evidence="10 12" key="1">
    <citation type="submission" date="2015-08" db="EMBL/GenBank/DDBJ databases">
        <title>Thermococcus thioreducens DSM 14981 genome sequencing.</title>
        <authorList>
            <person name="Hong S.-J."/>
            <person name="Kim M.-C."/>
            <person name="Shin J.-H."/>
        </authorList>
    </citation>
    <scope>NUCLEOTIDE SEQUENCE [LARGE SCALE GENOMIC DNA]</scope>
    <source>
        <strain evidence="10 12">DSM 14981</strain>
    </source>
</reference>
<keyword evidence="4" id="KW-0238">DNA-binding</keyword>